<dbReference type="Gene3D" id="3.40.640.10">
    <property type="entry name" value="Type I PLP-dependent aspartate aminotransferase-like (Major domain)"/>
    <property type="match status" value="1"/>
</dbReference>
<sequence length="403" mass="44218">MHDHGLGINTPIYPSVTFGVSDPGKPAEYFANGIPEGKYLYGRFGHPNYADLRERLSLIEGGEDALLFGSGIAATFTLFFAMLAVGDHIVVSSRIYGGTRGQLAMLADKLHLKVSVVDILDMNAVRKACTKNTKLLFVEAQSNPEVVFADIPKLASICHTEKRKILLVVDNTFTILVVRPLALGADVVMHSLTKYVNGRSDAMGGALIGKKELLQSIAHPGTGEASLIGALLHPPVAQEMAERLYQIEDRVREAGVRAKYLAERFRARGLSVHYPTSCPMKHRHFGDDRESCYGGVFSVHFPSVEEGVRFVDLACAEMLDDPMLGKYPLSTPMVSLGSAHTYVWCATEAYVQSTVTKWKSLPFSRVPFGSVRIAVGYAGDRTLMLNGFDKVLYELGYFRSKAH</sequence>
<dbReference type="InterPro" id="IPR015424">
    <property type="entry name" value="PyrdxlP-dep_Trfase"/>
</dbReference>
<evidence type="ECO:0000256" key="3">
    <source>
        <dbReference type="RuleBase" id="RU362118"/>
    </source>
</evidence>
<comment type="caution">
    <text evidence="4">The sequence shown here is derived from an EMBL/GenBank/DDBJ whole genome shotgun (WGS) entry which is preliminary data.</text>
</comment>
<dbReference type="SUPFAM" id="SSF53383">
    <property type="entry name" value="PLP-dependent transferases"/>
    <property type="match status" value="1"/>
</dbReference>
<comment type="cofactor">
    <cofactor evidence="1 3">
        <name>pyridoxal 5'-phosphate</name>
        <dbReference type="ChEBI" id="CHEBI:597326"/>
    </cofactor>
</comment>
<accession>A0A1G2CY19</accession>
<protein>
    <recommendedName>
        <fullName evidence="6">Cystathionine beta-lyase</fullName>
    </recommendedName>
</protein>
<keyword evidence="2 3" id="KW-0663">Pyridoxal phosphate</keyword>
<evidence type="ECO:0000256" key="1">
    <source>
        <dbReference type="ARBA" id="ARBA00001933"/>
    </source>
</evidence>
<dbReference type="InterPro" id="IPR000277">
    <property type="entry name" value="Cys/Met-Metab_PyrdxlP-dep_enz"/>
</dbReference>
<evidence type="ECO:0000313" key="5">
    <source>
        <dbReference type="Proteomes" id="UP000177122"/>
    </source>
</evidence>
<gene>
    <name evidence="4" type="ORF">A2845_00470</name>
</gene>
<dbReference type="PANTHER" id="PTHR11808:SF80">
    <property type="entry name" value="CYSTATHIONINE GAMMA-LYASE"/>
    <property type="match status" value="1"/>
</dbReference>
<name>A0A1G2CY19_9BACT</name>
<evidence type="ECO:0000313" key="4">
    <source>
        <dbReference type="EMBL" id="OGZ06266.1"/>
    </source>
</evidence>
<dbReference type="AlphaFoldDB" id="A0A1G2CY19"/>
<dbReference type="Proteomes" id="UP000177122">
    <property type="component" value="Unassembled WGS sequence"/>
</dbReference>
<dbReference type="Pfam" id="PF01053">
    <property type="entry name" value="Cys_Met_Meta_PP"/>
    <property type="match status" value="1"/>
</dbReference>
<reference evidence="4 5" key="1">
    <citation type="journal article" date="2016" name="Nat. Commun.">
        <title>Thousands of microbial genomes shed light on interconnected biogeochemical processes in an aquifer system.</title>
        <authorList>
            <person name="Anantharaman K."/>
            <person name="Brown C.T."/>
            <person name="Hug L.A."/>
            <person name="Sharon I."/>
            <person name="Castelle C.J."/>
            <person name="Probst A.J."/>
            <person name="Thomas B.C."/>
            <person name="Singh A."/>
            <person name="Wilkins M.J."/>
            <person name="Karaoz U."/>
            <person name="Brodie E.L."/>
            <person name="Williams K.H."/>
            <person name="Hubbard S.S."/>
            <person name="Banfield J.F."/>
        </authorList>
    </citation>
    <scope>NUCLEOTIDE SEQUENCE [LARGE SCALE GENOMIC DNA]</scope>
</reference>
<dbReference type="GO" id="GO:0019346">
    <property type="term" value="P:transsulfuration"/>
    <property type="evidence" value="ECO:0007669"/>
    <property type="project" value="InterPro"/>
</dbReference>
<dbReference type="EMBL" id="MHLI01000004">
    <property type="protein sequence ID" value="OGZ06266.1"/>
    <property type="molecule type" value="Genomic_DNA"/>
</dbReference>
<dbReference type="GO" id="GO:0016846">
    <property type="term" value="F:carbon-sulfur lyase activity"/>
    <property type="evidence" value="ECO:0007669"/>
    <property type="project" value="TreeGrafter"/>
</dbReference>
<dbReference type="GO" id="GO:0005737">
    <property type="term" value="C:cytoplasm"/>
    <property type="evidence" value="ECO:0007669"/>
    <property type="project" value="TreeGrafter"/>
</dbReference>
<evidence type="ECO:0000256" key="2">
    <source>
        <dbReference type="ARBA" id="ARBA00022898"/>
    </source>
</evidence>
<comment type="similarity">
    <text evidence="3">Belongs to the trans-sulfuration enzymes family.</text>
</comment>
<dbReference type="FunFam" id="3.40.640.10:FF:000046">
    <property type="entry name" value="Cystathionine gamma-lyase"/>
    <property type="match status" value="1"/>
</dbReference>
<dbReference type="GO" id="GO:0030170">
    <property type="term" value="F:pyridoxal phosphate binding"/>
    <property type="evidence" value="ECO:0007669"/>
    <property type="project" value="InterPro"/>
</dbReference>
<dbReference type="PANTHER" id="PTHR11808">
    <property type="entry name" value="TRANS-SULFURATION ENZYME FAMILY MEMBER"/>
    <property type="match status" value="1"/>
</dbReference>
<evidence type="ECO:0008006" key="6">
    <source>
        <dbReference type="Google" id="ProtNLM"/>
    </source>
</evidence>
<organism evidence="4 5">
    <name type="scientific">Candidatus Lloydbacteria bacterium RIFCSPHIGHO2_01_FULL_49_22</name>
    <dbReference type="NCBI Taxonomy" id="1798658"/>
    <lineage>
        <taxon>Bacteria</taxon>
        <taxon>Candidatus Lloydiibacteriota</taxon>
    </lineage>
</organism>
<dbReference type="InterPro" id="IPR015421">
    <property type="entry name" value="PyrdxlP-dep_Trfase_major"/>
</dbReference>
<proteinExistence type="inferred from homology"/>